<feature type="region of interest" description="Disordered" evidence="2">
    <location>
        <begin position="411"/>
        <end position="430"/>
    </location>
</feature>
<feature type="region of interest" description="Disordered" evidence="2">
    <location>
        <begin position="1"/>
        <end position="46"/>
    </location>
</feature>
<evidence type="ECO:0000256" key="1">
    <source>
        <dbReference type="SAM" id="Coils"/>
    </source>
</evidence>
<feature type="coiled-coil region" evidence="1">
    <location>
        <begin position="195"/>
        <end position="222"/>
    </location>
</feature>
<dbReference type="CTD" id="79825"/>
<dbReference type="InParanoid" id="A0A674H5A8"/>
<dbReference type="InterPro" id="IPR011992">
    <property type="entry name" value="EF-hand-dom_pair"/>
</dbReference>
<reference evidence="4" key="3">
    <citation type="submission" date="2025-09" db="UniProtKB">
        <authorList>
            <consortium name="Ensembl"/>
        </authorList>
    </citation>
    <scope>IDENTIFICATION</scope>
</reference>
<reference evidence="4 5" key="1">
    <citation type="journal article" date="2010" name="Nature">
        <title>The genome of a songbird.</title>
        <authorList>
            <person name="Warren W.C."/>
            <person name="Clayton D.F."/>
            <person name="Ellegren H."/>
            <person name="Arnold A.P."/>
            <person name="Hillier L.W."/>
            <person name="Kunstner A."/>
            <person name="Searle S."/>
            <person name="White S."/>
            <person name="Vilella A.J."/>
            <person name="Fairley S."/>
            <person name="Heger A."/>
            <person name="Kong L."/>
            <person name="Ponting C.P."/>
            <person name="Jarvis E.D."/>
            <person name="Mello C.V."/>
            <person name="Minx P."/>
            <person name="Lovell P."/>
            <person name="Velho T.A."/>
            <person name="Ferris M."/>
            <person name="Balakrishnan C.N."/>
            <person name="Sinha S."/>
            <person name="Blatti C."/>
            <person name="London S.E."/>
            <person name="Li Y."/>
            <person name="Lin Y.C."/>
            <person name="George J."/>
            <person name="Sweedler J."/>
            <person name="Southey B."/>
            <person name="Gunaratne P."/>
            <person name="Watson M."/>
            <person name="Nam K."/>
            <person name="Backstrom N."/>
            <person name="Smeds L."/>
            <person name="Nabholz B."/>
            <person name="Itoh Y."/>
            <person name="Whitney O."/>
            <person name="Pfenning A.R."/>
            <person name="Howard J."/>
            <person name="Volker M."/>
            <person name="Skinner B.M."/>
            <person name="Griffin D.K."/>
            <person name="Ye L."/>
            <person name="McLaren W.M."/>
            <person name="Flicek P."/>
            <person name="Quesada V."/>
            <person name="Velasco G."/>
            <person name="Lopez-Otin C."/>
            <person name="Puente X.S."/>
            <person name="Olender T."/>
            <person name="Lancet D."/>
            <person name="Smit A.F."/>
            <person name="Hubley R."/>
            <person name="Konkel M.K."/>
            <person name="Walker J.A."/>
            <person name="Batzer M.A."/>
            <person name="Gu W."/>
            <person name="Pollock D.D."/>
            <person name="Chen L."/>
            <person name="Cheng Z."/>
            <person name="Eichler E.E."/>
            <person name="Stapley J."/>
            <person name="Slate J."/>
            <person name="Ekblom R."/>
            <person name="Birkhead T."/>
            <person name="Burke T."/>
            <person name="Burt D."/>
            <person name="Scharff C."/>
            <person name="Adam I."/>
            <person name="Richard H."/>
            <person name="Sultan M."/>
            <person name="Soldatov A."/>
            <person name="Lehrach H."/>
            <person name="Edwards S.V."/>
            <person name="Yang S.P."/>
            <person name="Li X."/>
            <person name="Graves T."/>
            <person name="Fulton L."/>
            <person name="Nelson J."/>
            <person name="Chinwalla A."/>
            <person name="Hou S."/>
            <person name="Mardis E.R."/>
            <person name="Wilson R.K."/>
        </authorList>
    </citation>
    <scope>NUCLEOTIDE SEQUENCE [LARGE SCALE GENOMIC DNA]</scope>
</reference>
<feature type="compositionally biased region" description="Basic and acidic residues" evidence="2">
    <location>
        <begin position="154"/>
        <end position="165"/>
    </location>
</feature>
<evidence type="ECO:0000313" key="5">
    <source>
        <dbReference type="Proteomes" id="UP000007754"/>
    </source>
</evidence>
<keyword evidence="1" id="KW-0175">Coiled coil</keyword>
<reference evidence="4" key="2">
    <citation type="submission" date="2025-08" db="UniProtKB">
        <authorList>
            <consortium name="Ensembl"/>
        </authorList>
    </citation>
    <scope>IDENTIFICATION</scope>
</reference>
<dbReference type="InterPro" id="IPR002048">
    <property type="entry name" value="EF_hand_dom"/>
</dbReference>
<feature type="coiled-coil region" evidence="1">
    <location>
        <begin position="286"/>
        <end position="334"/>
    </location>
</feature>
<feature type="domain" description="EF-hand" evidence="3">
    <location>
        <begin position="77"/>
        <end position="112"/>
    </location>
</feature>
<keyword evidence="5" id="KW-1185">Reference proteome</keyword>
<evidence type="ECO:0000256" key="2">
    <source>
        <dbReference type="SAM" id="MobiDB-lite"/>
    </source>
</evidence>
<dbReference type="OrthoDB" id="10054715at2759"/>
<dbReference type="AlphaFoldDB" id="A0A674H5A8"/>
<feature type="compositionally biased region" description="Low complexity" evidence="2">
    <location>
        <begin position="23"/>
        <end position="33"/>
    </location>
</feature>
<protein>
    <submittedName>
        <fullName evidence="4">EF-hand and coiled-coil domain containing 1</fullName>
    </submittedName>
</protein>
<dbReference type="OMA" id="RCDDKAF"/>
<evidence type="ECO:0000259" key="3">
    <source>
        <dbReference type="PROSITE" id="PS50222"/>
    </source>
</evidence>
<sequence>MLGMLGQRRGPGPNAQPGGRSGCSGSAAGRAGAMEPPEGSDPYGRPARRTQWLVSALAYHYGLDRGVENEIVVLATGLDQYLQEIFHHLDCSGAGRIPGEDFRTLCQVLGLEEAAEPEECAGLWDGLSAGITFRQFHARLCGHFSTGAGPRLPLGRDSEHIETQIRLRSPRRRRRRAEPAAAGRAERRPPGPCCRERCEESIARLEEENGSLRELVEDMRAALQSSDARCLALQVGLRKSHASRAEEGSCFIGSKRPLTQKHSQTKCLQSVLEEVELIRSSRDGQIEEAIRSNQELEKELKSSREALASLEDCNRNLKREQAEMRRKVEEARHAVLSSLGKVKELEVRADEVPHLQIYIQQLESQLQHYRSELERCQLAQQSSPEQQQQEGAAVAPLGTADLAEEQLLRSVEGQAASDEEEEKWAGDPAPQLGHAKKILAKLPCCGSGCDEKTWRKLLSYLETTSTDGKDPVELSGRISPLTEQPELKGHQEKKLEISMEEMKGPWLGELQQKVEETEVLKMELQMLETERVRLSLVEEKLLDVLQLLQQLRDLNISKRALGKILLSTLESCRDPQPGKAHLFEVLDTLQQELAACELLHKQPTEQAQSPRSLSNPLVISC</sequence>
<dbReference type="GO" id="GO:0005509">
    <property type="term" value="F:calcium ion binding"/>
    <property type="evidence" value="ECO:0007669"/>
    <property type="project" value="InterPro"/>
</dbReference>
<evidence type="ECO:0000313" key="4">
    <source>
        <dbReference type="Ensembl" id="ENSTGUP00000029789.1"/>
    </source>
</evidence>
<accession>A0A674H5A8</accession>
<gene>
    <name evidence="4" type="primary">EFCC1</name>
</gene>
<dbReference type="InterPro" id="IPR031601">
    <property type="entry name" value="CCD48"/>
</dbReference>
<dbReference type="GeneTree" id="ENSGT00940000163561"/>
<dbReference type="PROSITE" id="PS50222">
    <property type="entry name" value="EF_HAND_2"/>
    <property type="match status" value="1"/>
</dbReference>
<proteinExistence type="predicted"/>
<feature type="region of interest" description="Disordered" evidence="2">
    <location>
        <begin position="152"/>
        <end position="190"/>
    </location>
</feature>
<organism evidence="4 5">
    <name type="scientific">Taeniopygia guttata</name>
    <name type="common">Zebra finch</name>
    <name type="synonym">Poephila guttata</name>
    <dbReference type="NCBI Taxonomy" id="59729"/>
    <lineage>
        <taxon>Eukaryota</taxon>
        <taxon>Metazoa</taxon>
        <taxon>Chordata</taxon>
        <taxon>Craniata</taxon>
        <taxon>Vertebrata</taxon>
        <taxon>Euteleostomi</taxon>
        <taxon>Archelosauria</taxon>
        <taxon>Archosauria</taxon>
        <taxon>Dinosauria</taxon>
        <taxon>Saurischia</taxon>
        <taxon>Theropoda</taxon>
        <taxon>Coelurosauria</taxon>
        <taxon>Aves</taxon>
        <taxon>Neognathae</taxon>
        <taxon>Neoaves</taxon>
        <taxon>Telluraves</taxon>
        <taxon>Australaves</taxon>
        <taxon>Passeriformes</taxon>
        <taxon>Passeroidea</taxon>
        <taxon>Estrildidae</taxon>
        <taxon>Estrildinae</taxon>
        <taxon>Taeniopygia</taxon>
    </lineage>
</organism>
<dbReference type="SUPFAM" id="SSF47473">
    <property type="entry name" value="EF-hand"/>
    <property type="match status" value="1"/>
</dbReference>
<dbReference type="KEGG" id="tgu:100224940"/>
<dbReference type="Proteomes" id="UP000007754">
    <property type="component" value="Chromosome 12"/>
</dbReference>
<dbReference type="Pfam" id="PF15799">
    <property type="entry name" value="CCD48"/>
    <property type="match status" value="3"/>
</dbReference>
<name>A0A674H5A8_TAEGU</name>
<dbReference type="Ensembl" id="ENSTGUT00000024661.1">
    <property type="protein sequence ID" value="ENSTGUP00000029789.1"/>
    <property type="gene ID" value="ENSTGUG00000023307.1"/>
</dbReference>